<comment type="caution">
    <text evidence="5">The sequence shown here is derived from an EMBL/GenBank/DDBJ whole genome shotgun (WGS) entry which is preliminary data.</text>
</comment>
<organism evidence="5 6">
    <name type="scientific">Cercophora scortea</name>
    <dbReference type="NCBI Taxonomy" id="314031"/>
    <lineage>
        <taxon>Eukaryota</taxon>
        <taxon>Fungi</taxon>
        <taxon>Dikarya</taxon>
        <taxon>Ascomycota</taxon>
        <taxon>Pezizomycotina</taxon>
        <taxon>Sordariomycetes</taxon>
        <taxon>Sordariomycetidae</taxon>
        <taxon>Sordariales</taxon>
        <taxon>Lasiosphaeriaceae</taxon>
        <taxon>Cercophora</taxon>
    </lineage>
</organism>
<dbReference type="AlphaFoldDB" id="A0AAE0I2I7"/>
<dbReference type="GO" id="GO:0016746">
    <property type="term" value="F:acyltransferase activity"/>
    <property type="evidence" value="ECO:0007669"/>
    <property type="project" value="UniProtKB-KW"/>
</dbReference>
<evidence type="ECO:0000313" key="6">
    <source>
        <dbReference type="Proteomes" id="UP001286456"/>
    </source>
</evidence>
<dbReference type="Gene3D" id="3.30.559.10">
    <property type="entry name" value="Chloramphenicol acetyltransferase-like domain"/>
    <property type="match status" value="2"/>
</dbReference>
<dbReference type="InterPro" id="IPR023213">
    <property type="entry name" value="CAT-like_dom_sf"/>
</dbReference>
<sequence>MNFFRTKKHPRTPPPTVPTDTIIPLSFWDCEHHVSGLSFDITFRFDDVLDHEALRAALARLLQLGNWRKLGARLRRNPATEGGLEYHVPQTFDDKRPGFAYSSATFAMPIDAHPEASRLARPQDFATADRPAVFSTSFAAAPAFRAFIRTPGFPERLDDWLYSDSPQLGIRTIVFADATLVTISFLHSLMDMMGMHAIMEAWTAVLRGEEDKVKPFEGFAHDALAGLGKPTVTAPLQKYVFTDTLLVGWSWILFGLRYLLTTEWLWHRREEERLIFLPGKHLTQMRNQAMAELTAANSKPEPNTPPPFISEGDVIFAWWTRVALRAEKPSPSRTINLRNTYCCRSLLAEMGYIPSATSALVTNAVFATLTFLTVGQVLTKPLSFTANEIRKSLLQQRNVEQLHALIAIQRRVLEEEHHPALFGDPTMRMMMMSNWVKADLFAVDFSAAVVSMGMALEKRANLVGRPSCVQGTGTKAYATRNTGVVIGKDARGDFWLLYTLRKKAWKGVERELSAMGDVVG</sequence>
<comment type="similarity">
    <text evidence="2">Belongs to the plant acyltransferase family.</text>
</comment>
<keyword evidence="3" id="KW-0808">Transferase</keyword>
<comment type="pathway">
    <text evidence="1">Secondary metabolite biosynthesis.</text>
</comment>
<reference evidence="5" key="1">
    <citation type="journal article" date="2023" name="Mol. Phylogenet. Evol.">
        <title>Genome-scale phylogeny and comparative genomics of the fungal order Sordariales.</title>
        <authorList>
            <person name="Hensen N."/>
            <person name="Bonometti L."/>
            <person name="Westerberg I."/>
            <person name="Brannstrom I.O."/>
            <person name="Guillou S."/>
            <person name="Cros-Aarteil S."/>
            <person name="Calhoun S."/>
            <person name="Haridas S."/>
            <person name="Kuo A."/>
            <person name="Mondo S."/>
            <person name="Pangilinan J."/>
            <person name="Riley R."/>
            <person name="LaButti K."/>
            <person name="Andreopoulos B."/>
            <person name="Lipzen A."/>
            <person name="Chen C."/>
            <person name="Yan M."/>
            <person name="Daum C."/>
            <person name="Ng V."/>
            <person name="Clum A."/>
            <person name="Steindorff A."/>
            <person name="Ohm R.A."/>
            <person name="Martin F."/>
            <person name="Silar P."/>
            <person name="Natvig D.O."/>
            <person name="Lalanne C."/>
            <person name="Gautier V."/>
            <person name="Ament-Velasquez S.L."/>
            <person name="Kruys A."/>
            <person name="Hutchinson M.I."/>
            <person name="Powell A.J."/>
            <person name="Barry K."/>
            <person name="Miller A.N."/>
            <person name="Grigoriev I.V."/>
            <person name="Debuchy R."/>
            <person name="Gladieux P."/>
            <person name="Hiltunen Thoren M."/>
            <person name="Johannesson H."/>
        </authorList>
    </citation>
    <scope>NUCLEOTIDE SEQUENCE</scope>
    <source>
        <strain evidence="5">SMH4131-1</strain>
    </source>
</reference>
<proteinExistence type="inferred from homology"/>
<dbReference type="PANTHER" id="PTHR31896:SF69">
    <property type="entry name" value="FAMILY REGULATORY PROTEIN, PUTATIVE (AFU_ORTHOLOGUE AFUA_3G14730)-RELATED"/>
    <property type="match status" value="1"/>
</dbReference>
<evidence type="ECO:0000313" key="5">
    <source>
        <dbReference type="EMBL" id="KAK3317261.1"/>
    </source>
</evidence>
<evidence type="ECO:0000256" key="1">
    <source>
        <dbReference type="ARBA" id="ARBA00005179"/>
    </source>
</evidence>
<evidence type="ECO:0000256" key="4">
    <source>
        <dbReference type="ARBA" id="ARBA00023315"/>
    </source>
</evidence>
<dbReference type="InterPro" id="IPR051283">
    <property type="entry name" value="Sec_Metabolite_Acyltrans"/>
</dbReference>
<keyword evidence="4" id="KW-0012">Acyltransferase</keyword>
<dbReference type="PANTHER" id="PTHR31896">
    <property type="entry name" value="FAMILY REGULATORY PROTEIN, PUTATIVE (AFU_ORTHOLOGUE AFUA_3G14730)-RELATED"/>
    <property type="match status" value="1"/>
</dbReference>
<dbReference type="EMBL" id="JAUEPO010000007">
    <property type="protein sequence ID" value="KAK3317261.1"/>
    <property type="molecule type" value="Genomic_DNA"/>
</dbReference>
<evidence type="ECO:0000256" key="2">
    <source>
        <dbReference type="ARBA" id="ARBA00009861"/>
    </source>
</evidence>
<keyword evidence="6" id="KW-1185">Reference proteome</keyword>
<protein>
    <submittedName>
        <fullName evidence="5">LysR family regulatory protein</fullName>
    </submittedName>
</protein>
<reference evidence="5" key="2">
    <citation type="submission" date="2023-06" db="EMBL/GenBank/DDBJ databases">
        <authorList>
            <consortium name="Lawrence Berkeley National Laboratory"/>
            <person name="Haridas S."/>
            <person name="Hensen N."/>
            <person name="Bonometti L."/>
            <person name="Westerberg I."/>
            <person name="Brannstrom I.O."/>
            <person name="Guillou S."/>
            <person name="Cros-Aarteil S."/>
            <person name="Calhoun S."/>
            <person name="Kuo A."/>
            <person name="Mondo S."/>
            <person name="Pangilinan J."/>
            <person name="Riley R."/>
            <person name="Labutti K."/>
            <person name="Andreopoulos B."/>
            <person name="Lipzen A."/>
            <person name="Chen C."/>
            <person name="Yanf M."/>
            <person name="Daum C."/>
            <person name="Ng V."/>
            <person name="Clum A."/>
            <person name="Steindorff A."/>
            <person name="Ohm R."/>
            <person name="Martin F."/>
            <person name="Silar P."/>
            <person name="Natvig D."/>
            <person name="Lalanne C."/>
            <person name="Gautier V."/>
            <person name="Ament-Velasquez S.L."/>
            <person name="Kruys A."/>
            <person name="Hutchinson M.I."/>
            <person name="Powell A.J."/>
            <person name="Barry K."/>
            <person name="Miller A.N."/>
            <person name="Grigoriev I.V."/>
            <person name="Debuchy R."/>
            <person name="Gladieux P."/>
            <person name="Thoren M.H."/>
            <person name="Johannesson H."/>
        </authorList>
    </citation>
    <scope>NUCLEOTIDE SEQUENCE</scope>
    <source>
        <strain evidence="5">SMH4131-1</strain>
    </source>
</reference>
<name>A0AAE0I2I7_9PEZI</name>
<gene>
    <name evidence="5" type="ORF">B0T19DRAFT_389360</name>
</gene>
<accession>A0AAE0I2I7</accession>
<evidence type="ECO:0000256" key="3">
    <source>
        <dbReference type="ARBA" id="ARBA00022679"/>
    </source>
</evidence>
<dbReference type="Proteomes" id="UP001286456">
    <property type="component" value="Unassembled WGS sequence"/>
</dbReference>